<evidence type="ECO:0000313" key="1">
    <source>
        <dbReference type="EMBL" id="ETW94473.1"/>
    </source>
</evidence>
<dbReference type="HOGENOM" id="CLU_1773976_0_0_7"/>
<evidence type="ECO:0000313" key="2">
    <source>
        <dbReference type="Proteomes" id="UP000019141"/>
    </source>
</evidence>
<reference evidence="1 2" key="1">
    <citation type="journal article" date="2014" name="Nature">
        <title>An environmental bacterial taxon with a large and distinct metabolic repertoire.</title>
        <authorList>
            <person name="Wilson M.C."/>
            <person name="Mori T."/>
            <person name="Ruckert C."/>
            <person name="Uria A.R."/>
            <person name="Helf M.J."/>
            <person name="Takada K."/>
            <person name="Gernert C."/>
            <person name="Steffens U.A."/>
            <person name="Heycke N."/>
            <person name="Schmitt S."/>
            <person name="Rinke C."/>
            <person name="Helfrich E.J."/>
            <person name="Brachmann A.O."/>
            <person name="Gurgui C."/>
            <person name="Wakimoto T."/>
            <person name="Kracht M."/>
            <person name="Crusemann M."/>
            <person name="Hentschel U."/>
            <person name="Abe I."/>
            <person name="Matsunaga S."/>
            <person name="Kalinowski J."/>
            <person name="Takeyama H."/>
            <person name="Piel J."/>
        </authorList>
    </citation>
    <scope>NUCLEOTIDE SEQUENCE [LARGE SCALE GENOMIC DNA]</scope>
    <source>
        <strain evidence="2">TSY1</strain>
    </source>
</reference>
<dbReference type="Proteomes" id="UP000019141">
    <property type="component" value="Unassembled WGS sequence"/>
</dbReference>
<proteinExistence type="predicted"/>
<protein>
    <submittedName>
        <fullName evidence="1">Uncharacterized protein</fullName>
    </submittedName>
</protein>
<gene>
    <name evidence="1" type="ORF">ETSY1_34765</name>
</gene>
<dbReference type="EMBL" id="AZHW01001063">
    <property type="protein sequence ID" value="ETW94473.1"/>
    <property type="molecule type" value="Genomic_DNA"/>
</dbReference>
<keyword evidence="2" id="KW-1185">Reference proteome</keyword>
<name>W4L8Q9_ENTF1</name>
<sequence>MRPSPDPITQIQDLLSYGITASGYLSDGQTPFDREMPESVFMHRMQAILQRRFRDRAHRLAQHQWTLFKQGVFARQEDYLRDDYVLGTYDHLHTEFAPEAAWRETCQRWMAYAEAVQSGAVTPSWWFPASDIPQVLDRLTQHHNFA</sequence>
<organism evidence="1 2">
    <name type="scientific">Entotheonella factor</name>
    <dbReference type="NCBI Taxonomy" id="1429438"/>
    <lineage>
        <taxon>Bacteria</taxon>
        <taxon>Pseudomonadati</taxon>
        <taxon>Nitrospinota/Tectimicrobiota group</taxon>
        <taxon>Candidatus Tectimicrobiota</taxon>
        <taxon>Candidatus Entotheonellia</taxon>
        <taxon>Candidatus Entotheonellales</taxon>
        <taxon>Candidatus Entotheonellaceae</taxon>
        <taxon>Candidatus Entotheonella</taxon>
    </lineage>
</organism>
<dbReference type="AlphaFoldDB" id="W4L8Q9"/>
<accession>W4L8Q9</accession>
<comment type="caution">
    <text evidence="1">The sequence shown here is derived from an EMBL/GenBank/DDBJ whole genome shotgun (WGS) entry which is preliminary data.</text>
</comment>